<accession>A0A5N6FZZ3</accession>
<reference evidence="1" key="2">
    <citation type="submission" date="2019-04" db="EMBL/GenBank/DDBJ databases">
        <title>Friends and foes A comparative genomics studyof 23 Aspergillus species from section Flavi.</title>
        <authorList>
            <consortium name="DOE Joint Genome Institute"/>
            <person name="Kjaerbolling I."/>
            <person name="Vesth T."/>
            <person name="Frisvad J.C."/>
            <person name="Nybo J.L."/>
            <person name="Theobald S."/>
            <person name="Kildgaard S."/>
            <person name="Isbrandt T."/>
            <person name="Kuo A."/>
            <person name="Sato A."/>
            <person name="Lyhne E.K."/>
            <person name="Kogle M.E."/>
            <person name="Wiebenga A."/>
            <person name="Kun R.S."/>
            <person name="Lubbers R.J."/>
            <person name="Makela M.R."/>
            <person name="Barry K."/>
            <person name="Chovatia M."/>
            <person name="Clum A."/>
            <person name="Daum C."/>
            <person name="Haridas S."/>
            <person name="He G."/>
            <person name="LaButti K."/>
            <person name="Lipzen A."/>
            <person name="Mondo S."/>
            <person name="Riley R."/>
            <person name="Salamov A."/>
            <person name="Simmons B.A."/>
            <person name="Magnuson J.K."/>
            <person name="Henrissat B."/>
            <person name="Mortensen U.H."/>
            <person name="Larsen T.O."/>
            <person name="Devries R.P."/>
            <person name="Grigoriev I.V."/>
            <person name="Machida M."/>
            <person name="Baker S.E."/>
            <person name="Andersen M.R."/>
        </authorList>
    </citation>
    <scope>NUCLEOTIDE SEQUENCE [LARGE SCALE GENOMIC DNA]</scope>
    <source>
        <strain evidence="1">IBT 14317</strain>
    </source>
</reference>
<organism evidence="1">
    <name type="scientific">Petromyces alliaceus</name>
    <name type="common">Aspergillus alliaceus</name>
    <dbReference type="NCBI Taxonomy" id="209559"/>
    <lineage>
        <taxon>Eukaryota</taxon>
        <taxon>Fungi</taxon>
        <taxon>Dikarya</taxon>
        <taxon>Ascomycota</taxon>
        <taxon>Pezizomycotina</taxon>
        <taxon>Eurotiomycetes</taxon>
        <taxon>Eurotiomycetidae</taxon>
        <taxon>Eurotiales</taxon>
        <taxon>Aspergillaceae</taxon>
        <taxon>Aspergillus</taxon>
        <taxon>Aspergillus subgen. Circumdati</taxon>
    </lineage>
</organism>
<keyword evidence="3" id="KW-1185">Reference proteome</keyword>
<reference evidence="2 3" key="1">
    <citation type="submission" date="2019-04" db="EMBL/GenBank/DDBJ databases">
        <title>Aspergillus burnettii sp. nov., novel species from soil in southeast Queensland.</title>
        <authorList>
            <person name="Gilchrist C.L.M."/>
            <person name="Pitt J.I."/>
            <person name="Lange L."/>
            <person name="Lacey H.J."/>
            <person name="Vuong D."/>
            <person name="Midgley D.J."/>
            <person name="Greenfield P."/>
            <person name="Bradbury M."/>
            <person name="Lacey E."/>
            <person name="Busk P.K."/>
            <person name="Pilgaard B."/>
            <person name="Chooi Y.H."/>
            <person name="Piggott A.M."/>
        </authorList>
    </citation>
    <scope>NUCLEOTIDE SEQUENCE [LARGE SCALE GENOMIC DNA]</scope>
    <source>
        <strain evidence="2 3">FRR 5400</strain>
    </source>
</reference>
<accession>A0A8H6A122</accession>
<sequence length="93" mass="10454">MDGSHQNLLRVCQKKLDEESSHADRDLRLLVGHTRILDALLSVPIPISRLVDQQEDPSSIHLKDELKAPPDSLPIGILATERLEYEVLVSSYD</sequence>
<proteinExistence type="predicted"/>
<dbReference type="EMBL" id="ML735229">
    <property type="protein sequence ID" value="KAE8393466.1"/>
    <property type="molecule type" value="Genomic_DNA"/>
</dbReference>
<dbReference type="OMA" id="MDGSHQN"/>
<dbReference type="EMBL" id="SPNV01000182">
    <property type="protein sequence ID" value="KAF5858999.1"/>
    <property type="molecule type" value="Genomic_DNA"/>
</dbReference>
<evidence type="ECO:0000313" key="1">
    <source>
        <dbReference type="EMBL" id="KAE8393466.1"/>
    </source>
</evidence>
<protein>
    <submittedName>
        <fullName evidence="1">Uncharacterized protein</fullName>
    </submittedName>
</protein>
<gene>
    <name evidence="1" type="ORF">BDV23DRAFT_149235</name>
    <name evidence="2" type="ORF">ETB97_003490</name>
</gene>
<evidence type="ECO:0000313" key="3">
    <source>
        <dbReference type="Proteomes" id="UP000541154"/>
    </source>
</evidence>
<dbReference type="AlphaFoldDB" id="A0A5N6FZZ3"/>
<dbReference type="Proteomes" id="UP000541154">
    <property type="component" value="Unassembled WGS sequence"/>
</dbReference>
<dbReference type="Proteomes" id="UP000326877">
    <property type="component" value="Unassembled WGS sequence"/>
</dbReference>
<evidence type="ECO:0000313" key="2">
    <source>
        <dbReference type="EMBL" id="KAF5858999.1"/>
    </source>
</evidence>
<accession>A0A5N7CH22</accession>
<dbReference type="OrthoDB" id="4412688at2759"/>
<name>A0A5N6FZZ3_PETAA</name>